<reference evidence="2 3" key="1">
    <citation type="journal article" date="2016" name="Nat. Commun.">
        <title>Thousands of microbial genomes shed light on interconnected biogeochemical processes in an aquifer system.</title>
        <authorList>
            <person name="Anantharaman K."/>
            <person name="Brown C.T."/>
            <person name="Hug L.A."/>
            <person name="Sharon I."/>
            <person name="Castelle C.J."/>
            <person name="Probst A.J."/>
            <person name="Thomas B.C."/>
            <person name="Singh A."/>
            <person name="Wilkins M.J."/>
            <person name="Karaoz U."/>
            <person name="Brodie E.L."/>
            <person name="Williams K.H."/>
            <person name="Hubbard S.S."/>
            <person name="Banfield J.F."/>
        </authorList>
    </citation>
    <scope>NUCLEOTIDE SEQUENCE [LARGE SCALE GENOMIC DNA]</scope>
</reference>
<accession>A0A1G2LSL8</accession>
<dbReference type="AlphaFoldDB" id="A0A1G2LSL8"/>
<dbReference type="PROSITE" id="PS50164">
    <property type="entry name" value="GIY_YIG"/>
    <property type="match status" value="1"/>
</dbReference>
<comment type="caution">
    <text evidence="2">The sequence shown here is derived from an EMBL/GenBank/DDBJ whole genome shotgun (WGS) entry which is preliminary data.</text>
</comment>
<dbReference type="SUPFAM" id="SSF82771">
    <property type="entry name" value="GIY-YIG endonuclease"/>
    <property type="match status" value="1"/>
</dbReference>
<dbReference type="Pfam" id="PF01541">
    <property type="entry name" value="GIY-YIG"/>
    <property type="match status" value="1"/>
</dbReference>
<dbReference type="Gene3D" id="3.40.1440.10">
    <property type="entry name" value="GIY-YIG endonuclease"/>
    <property type="match status" value="1"/>
</dbReference>
<name>A0A1G2LSL8_9BACT</name>
<dbReference type="EMBL" id="MHQY01000006">
    <property type="protein sequence ID" value="OHA14533.1"/>
    <property type="molecule type" value="Genomic_DNA"/>
</dbReference>
<evidence type="ECO:0000313" key="2">
    <source>
        <dbReference type="EMBL" id="OHA14533.1"/>
    </source>
</evidence>
<gene>
    <name evidence="2" type="ORF">A3G49_06750</name>
</gene>
<dbReference type="Proteomes" id="UP000177171">
    <property type="component" value="Unassembled WGS sequence"/>
</dbReference>
<feature type="domain" description="GIY-YIG" evidence="1">
    <location>
        <begin position="16"/>
        <end position="97"/>
    </location>
</feature>
<dbReference type="InterPro" id="IPR035901">
    <property type="entry name" value="GIY-YIG_endonuc_sf"/>
</dbReference>
<dbReference type="InterPro" id="IPR000305">
    <property type="entry name" value="GIY-YIG_endonuc"/>
</dbReference>
<organism evidence="2 3">
    <name type="scientific">Candidatus Sungbacteria bacterium RIFCSPLOWO2_12_FULL_41_11</name>
    <dbReference type="NCBI Taxonomy" id="1802286"/>
    <lineage>
        <taxon>Bacteria</taxon>
        <taxon>Candidatus Sungiibacteriota</taxon>
    </lineage>
</organism>
<evidence type="ECO:0000259" key="1">
    <source>
        <dbReference type="PROSITE" id="PS50164"/>
    </source>
</evidence>
<evidence type="ECO:0000313" key="3">
    <source>
        <dbReference type="Proteomes" id="UP000177171"/>
    </source>
</evidence>
<proteinExistence type="predicted"/>
<sequence>MNSARKSWVNPALPKNWHYVYLLVSNKTSWIYIGCTRDLRKRLKEHTEGKVYSTKKMLPVELIYYEAYRFKDYEYTREKNLKAFGSGLAKLKSRLGIDRKGRAG</sequence>
<protein>
    <recommendedName>
        <fullName evidence="1">GIY-YIG domain-containing protein</fullName>
    </recommendedName>
</protein>